<protein>
    <recommendedName>
        <fullName evidence="4">Secreted protein</fullName>
    </recommendedName>
</protein>
<reference evidence="2 3" key="1">
    <citation type="submission" date="2018-07" db="EMBL/GenBank/DDBJ databases">
        <title>Draft Genome Assemblies for Five Robust Yarrowia lipolytica Strains Exhibiting High Lipid Production and Pentose Sugar Utilization and Sugar Alcohol Secretion from Undetoxified Lignocellulosic Biomass Hydrolysates.</title>
        <authorList>
            <consortium name="DOE Joint Genome Institute"/>
            <person name="Walker C."/>
            <person name="Ryu S."/>
            <person name="Na H."/>
            <person name="Zane M."/>
            <person name="LaButti K."/>
            <person name="Lipzen A."/>
            <person name="Haridas S."/>
            <person name="Barry K."/>
            <person name="Grigoriev I.V."/>
            <person name="Quarterman J."/>
            <person name="Slininger P."/>
            <person name="Dien B."/>
            <person name="Trinh C.T."/>
        </authorList>
    </citation>
    <scope>NUCLEOTIDE SEQUENCE [LARGE SCALE GENOMIC DNA]</scope>
    <source>
        <strain evidence="2 3">YB392</strain>
    </source>
</reference>
<accession>A0A371BZ31</accession>
<gene>
    <name evidence="2" type="ORF">B0I71DRAFT_136077</name>
</gene>
<feature type="chain" id="PRO_5030068644" description="Secreted protein" evidence="1">
    <location>
        <begin position="24"/>
        <end position="107"/>
    </location>
</feature>
<name>A0A371BZ31_YARLL</name>
<evidence type="ECO:0000313" key="3">
    <source>
        <dbReference type="Proteomes" id="UP000256601"/>
    </source>
</evidence>
<dbReference type="AlphaFoldDB" id="A0A371BZ31"/>
<dbReference type="Proteomes" id="UP000256601">
    <property type="component" value="Unassembled WGS sequence"/>
</dbReference>
<organism evidence="2 3">
    <name type="scientific">Yarrowia lipolytica</name>
    <name type="common">Candida lipolytica</name>
    <dbReference type="NCBI Taxonomy" id="4952"/>
    <lineage>
        <taxon>Eukaryota</taxon>
        <taxon>Fungi</taxon>
        <taxon>Dikarya</taxon>
        <taxon>Ascomycota</taxon>
        <taxon>Saccharomycotina</taxon>
        <taxon>Dipodascomycetes</taxon>
        <taxon>Dipodascales</taxon>
        <taxon>Dipodascales incertae sedis</taxon>
        <taxon>Yarrowia</taxon>
    </lineage>
</organism>
<evidence type="ECO:0000313" key="2">
    <source>
        <dbReference type="EMBL" id="RDW23366.1"/>
    </source>
</evidence>
<sequence>MYMAVLVTVLWTILFMTWPRTKHIDPVSTSAQYKLFQIRTASKHGKQRKRFKEHCQNVCGVKRSHQGTIRRRSSRCTDVTRELLMIYENRQECHEHDESLIVEKSRL</sequence>
<evidence type="ECO:0008006" key="4">
    <source>
        <dbReference type="Google" id="ProtNLM"/>
    </source>
</evidence>
<dbReference type="EMBL" id="KZ859090">
    <property type="protein sequence ID" value="RDW23366.1"/>
    <property type="molecule type" value="Genomic_DNA"/>
</dbReference>
<feature type="signal peptide" evidence="1">
    <location>
        <begin position="1"/>
        <end position="23"/>
    </location>
</feature>
<keyword evidence="1" id="KW-0732">Signal</keyword>
<evidence type="ECO:0000256" key="1">
    <source>
        <dbReference type="SAM" id="SignalP"/>
    </source>
</evidence>
<proteinExistence type="predicted"/>